<proteinExistence type="predicted"/>
<keyword evidence="3" id="KW-0808">Transferase</keyword>
<dbReference type="GO" id="GO:0005524">
    <property type="term" value="F:ATP binding"/>
    <property type="evidence" value="ECO:0007669"/>
    <property type="project" value="UniProtKB-UniRule"/>
</dbReference>
<dbReference type="AlphaFoldDB" id="A0A1G9JIP0"/>
<protein>
    <recommendedName>
        <fullName evidence="1">non-specific serine/threonine protein kinase</fullName>
        <ecNumber evidence="1">2.7.11.1</ecNumber>
    </recommendedName>
</protein>
<dbReference type="FunFam" id="3.30.200.20:FF:000035">
    <property type="entry name" value="Serine/threonine protein kinase Stk1"/>
    <property type="match status" value="1"/>
</dbReference>
<dbReference type="PANTHER" id="PTHR43289:SF34">
    <property type="entry name" value="SERINE_THREONINE-PROTEIN KINASE YBDM-RELATED"/>
    <property type="match status" value="1"/>
</dbReference>
<dbReference type="EC" id="2.7.11.1" evidence="1"/>
<dbReference type="PROSITE" id="PS50011">
    <property type="entry name" value="PROTEIN_KINASE_DOM"/>
    <property type="match status" value="1"/>
</dbReference>
<comment type="catalytic activity">
    <reaction evidence="7">
        <text>L-threonyl-[protein] + ATP = O-phospho-L-threonyl-[protein] + ADP + H(+)</text>
        <dbReference type="Rhea" id="RHEA:46608"/>
        <dbReference type="Rhea" id="RHEA-COMP:11060"/>
        <dbReference type="Rhea" id="RHEA-COMP:11605"/>
        <dbReference type="ChEBI" id="CHEBI:15378"/>
        <dbReference type="ChEBI" id="CHEBI:30013"/>
        <dbReference type="ChEBI" id="CHEBI:30616"/>
        <dbReference type="ChEBI" id="CHEBI:61977"/>
        <dbReference type="ChEBI" id="CHEBI:456216"/>
        <dbReference type="EC" id="2.7.11.1"/>
    </reaction>
</comment>
<dbReference type="OrthoDB" id="9788659at2"/>
<dbReference type="STRING" id="321763.SAMN04488692_1044"/>
<dbReference type="Gene3D" id="1.10.510.10">
    <property type="entry name" value="Transferase(Phosphotransferase) domain 1"/>
    <property type="match status" value="1"/>
</dbReference>
<dbReference type="InterPro" id="IPR011009">
    <property type="entry name" value="Kinase-like_dom_sf"/>
</dbReference>
<feature type="region of interest" description="Disordered" evidence="10">
    <location>
        <begin position="378"/>
        <end position="400"/>
    </location>
</feature>
<keyword evidence="11" id="KW-0812">Transmembrane</keyword>
<dbReference type="Gene3D" id="3.30.200.20">
    <property type="entry name" value="Phosphorylase Kinase, domain 1"/>
    <property type="match status" value="1"/>
</dbReference>
<dbReference type="CDD" id="cd06577">
    <property type="entry name" value="PASTA_pknB"/>
    <property type="match status" value="3"/>
</dbReference>
<feature type="domain" description="PASTA" evidence="13">
    <location>
        <begin position="486"/>
        <end position="553"/>
    </location>
</feature>
<evidence type="ECO:0000256" key="4">
    <source>
        <dbReference type="ARBA" id="ARBA00022741"/>
    </source>
</evidence>
<comment type="catalytic activity">
    <reaction evidence="8">
        <text>L-seryl-[protein] + ATP = O-phospho-L-seryl-[protein] + ADP + H(+)</text>
        <dbReference type="Rhea" id="RHEA:17989"/>
        <dbReference type="Rhea" id="RHEA-COMP:9863"/>
        <dbReference type="Rhea" id="RHEA-COMP:11604"/>
        <dbReference type="ChEBI" id="CHEBI:15378"/>
        <dbReference type="ChEBI" id="CHEBI:29999"/>
        <dbReference type="ChEBI" id="CHEBI:30616"/>
        <dbReference type="ChEBI" id="CHEBI:83421"/>
        <dbReference type="ChEBI" id="CHEBI:456216"/>
        <dbReference type="EC" id="2.7.11.1"/>
    </reaction>
</comment>
<feature type="compositionally biased region" description="Basic and acidic residues" evidence="10">
    <location>
        <begin position="275"/>
        <end position="308"/>
    </location>
</feature>
<evidence type="ECO:0000313" key="14">
    <source>
        <dbReference type="EMBL" id="SDL37358.1"/>
    </source>
</evidence>
<keyword evidence="2 14" id="KW-0723">Serine/threonine-protein kinase</keyword>
<feature type="compositionally biased region" description="Basic and acidic residues" evidence="10">
    <location>
        <begin position="378"/>
        <end position="394"/>
    </location>
</feature>
<accession>A0A1G9JIP0</accession>
<evidence type="ECO:0000256" key="8">
    <source>
        <dbReference type="ARBA" id="ARBA00048679"/>
    </source>
</evidence>
<dbReference type="CDD" id="cd14014">
    <property type="entry name" value="STKc_PknB_like"/>
    <property type="match status" value="1"/>
</dbReference>
<dbReference type="InterPro" id="IPR005543">
    <property type="entry name" value="PASTA_dom"/>
</dbReference>
<evidence type="ECO:0000256" key="9">
    <source>
        <dbReference type="PROSITE-ProRule" id="PRU10141"/>
    </source>
</evidence>
<organism evidence="14 15">
    <name type="scientific">Halarsenatibacter silvermanii</name>
    <dbReference type="NCBI Taxonomy" id="321763"/>
    <lineage>
        <taxon>Bacteria</taxon>
        <taxon>Bacillati</taxon>
        <taxon>Bacillota</taxon>
        <taxon>Clostridia</taxon>
        <taxon>Halanaerobiales</taxon>
        <taxon>Halarsenatibacteraceae</taxon>
        <taxon>Halarsenatibacter</taxon>
    </lineage>
</organism>
<dbReference type="SUPFAM" id="SSF56112">
    <property type="entry name" value="Protein kinase-like (PK-like)"/>
    <property type="match status" value="1"/>
</dbReference>
<dbReference type="FunFam" id="1.10.510.10:FF:000021">
    <property type="entry name" value="Serine/threonine protein kinase"/>
    <property type="match status" value="1"/>
</dbReference>
<dbReference type="PROSITE" id="PS00108">
    <property type="entry name" value="PROTEIN_KINASE_ST"/>
    <property type="match status" value="1"/>
</dbReference>
<evidence type="ECO:0000256" key="2">
    <source>
        <dbReference type="ARBA" id="ARBA00022527"/>
    </source>
</evidence>
<feature type="domain" description="PASTA" evidence="13">
    <location>
        <begin position="348"/>
        <end position="415"/>
    </location>
</feature>
<feature type="binding site" evidence="9">
    <location>
        <position position="38"/>
    </location>
    <ligand>
        <name>ATP</name>
        <dbReference type="ChEBI" id="CHEBI:30616"/>
    </ligand>
</feature>
<dbReference type="Proteomes" id="UP000199476">
    <property type="component" value="Unassembled WGS sequence"/>
</dbReference>
<dbReference type="Pfam" id="PF00069">
    <property type="entry name" value="Pkinase"/>
    <property type="match status" value="1"/>
</dbReference>
<keyword evidence="5 14" id="KW-0418">Kinase</keyword>
<dbReference type="Pfam" id="PF03793">
    <property type="entry name" value="PASTA"/>
    <property type="match status" value="3"/>
</dbReference>
<dbReference type="InterPro" id="IPR008271">
    <property type="entry name" value="Ser/Thr_kinase_AS"/>
</dbReference>
<name>A0A1G9JIP0_9FIRM</name>
<feature type="domain" description="Protein kinase" evidence="12">
    <location>
        <begin position="9"/>
        <end position="268"/>
    </location>
</feature>
<evidence type="ECO:0000313" key="15">
    <source>
        <dbReference type="Proteomes" id="UP000199476"/>
    </source>
</evidence>
<keyword evidence="15" id="KW-1185">Reference proteome</keyword>
<dbReference type="NCBIfam" id="NF033483">
    <property type="entry name" value="PknB_PASTA_kin"/>
    <property type="match status" value="1"/>
</dbReference>
<evidence type="ECO:0000256" key="1">
    <source>
        <dbReference type="ARBA" id="ARBA00012513"/>
    </source>
</evidence>
<evidence type="ECO:0000256" key="7">
    <source>
        <dbReference type="ARBA" id="ARBA00047899"/>
    </source>
</evidence>
<evidence type="ECO:0000256" key="6">
    <source>
        <dbReference type="ARBA" id="ARBA00022840"/>
    </source>
</evidence>
<sequence length="632" mass="70595">MKKKLEDRYKINEVIGRGGMAIVYQATDLLLDRPVAIKMLKKEYITDDSFVERMRREARAVARLSHPNIVDIYDIGQSGDHHYLIMELVEGDTLKNLIESEKALSPDSALKIAKQISSALQAAHEKNIIHCDIKPHNILVTENNRIKVTDFGIARAVNTADTMNLTDSIEGSAHYFSPEQARGNKVGPASDIYSLGVVLYEMLKGEVPYTGDTPISIAVQHVQSPLPEIEDEDIPVAAGELLKNSLAKNPEERYSSAGKFKSEIDLALKKLNDKRSGDKKSVEKRDTLKFKSAEGPDRDDVQKRNDRENNEDEEKNSGLSFWKAGLILTISAVVLLGAAFLGYNFFMDVPVVEVPDLIGMEIEHAEEELSDRGLESEIGEDVNHPDIPADHVAEQDPEPGNEIRQLRPVIIYISSGTEKLKIPEVSGLSEREAEIELQNHGFEPGDISYEFSDTYEEGKVAGTVPEADSEKRKGEEIEIIISMGPSPSQVRVPGLLGMEWRDAQEMLRNNNLRLGGVRRVESKRHPEGYIISQSLEVGKRVTAGRGVDVKISSGTTLDEEAEDVNLRTLSFTSAGDEAAEYRILVEDDLGRDLIWQRMIEPERNIEVSVYSKGETHYQIIKEDEIIYSQTFN</sequence>
<reference evidence="14 15" key="1">
    <citation type="submission" date="2016-10" db="EMBL/GenBank/DDBJ databases">
        <authorList>
            <person name="de Groot N.N."/>
        </authorList>
    </citation>
    <scope>NUCLEOTIDE SEQUENCE [LARGE SCALE GENOMIC DNA]</scope>
    <source>
        <strain evidence="14 15">SLAS-1</strain>
    </source>
</reference>
<dbReference type="EMBL" id="FNGO01000004">
    <property type="protein sequence ID" value="SDL37358.1"/>
    <property type="molecule type" value="Genomic_DNA"/>
</dbReference>
<dbReference type="InterPro" id="IPR000719">
    <property type="entry name" value="Prot_kinase_dom"/>
</dbReference>
<keyword evidence="4 9" id="KW-0547">Nucleotide-binding</keyword>
<dbReference type="InterPro" id="IPR017441">
    <property type="entry name" value="Protein_kinase_ATP_BS"/>
</dbReference>
<evidence type="ECO:0000256" key="10">
    <source>
        <dbReference type="SAM" id="MobiDB-lite"/>
    </source>
</evidence>
<evidence type="ECO:0000259" key="12">
    <source>
        <dbReference type="PROSITE" id="PS50011"/>
    </source>
</evidence>
<dbReference type="SMART" id="SM00740">
    <property type="entry name" value="PASTA"/>
    <property type="match status" value="3"/>
</dbReference>
<feature type="region of interest" description="Disordered" evidence="10">
    <location>
        <begin position="275"/>
        <end position="316"/>
    </location>
</feature>
<dbReference type="PROSITE" id="PS00107">
    <property type="entry name" value="PROTEIN_KINASE_ATP"/>
    <property type="match status" value="1"/>
</dbReference>
<evidence type="ECO:0000256" key="3">
    <source>
        <dbReference type="ARBA" id="ARBA00022679"/>
    </source>
</evidence>
<feature type="domain" description="PASTA" evidence="13">
    <location>
        <begin position="416"/>
        <end position="483"/>
    </location>
</feature>
<evidence type="ECO:0000259" key="13">
    <source>
        <dbReference type="PROSITE" id="PS51178"/>
    </source>
</evidence>
<dbReference type="SMART" id="SM00220">
    <property type="entry name" value="S_TKc"/>
    <property type="match status" value="1"/>
</dbReference>
<dbReference type="PROSITE" id="PS51178">
    <property type="entry name" value="PASTA"/>
    <property type="match status" value="3"/>
</dbReference>
<keyword evidence="11" id="KW-1133">Transmembrane helix</keyword>
<evidence type="ECO:0000256" key="11">
    <source>
        <dbReference type="SAM" id="Phobius"/>
    </source>
</evidence>
<gene>
    <name evidence="14" type="ORF">SAMN04488692_1044</name>
</gene>
<dbReference type="RefSeq" id="WP_089758412.1">
    <property type="nucleotide sequence ID" value="NZ_FNGO01000004.1"/>
</dbReference>
<keyword evidence="6 9" id="KW-0067">ATP-binding</keyword>
<evidence type="ECO:0000256" key="5">
    <source>
        <dbReference type="ARBA" id="ARBA00022777"/>
    </source>
</evidence>
<feature type="transmembrane region" description="Helical" evidence="11">
    <location>
        <begin position="324"/>
        <end position="346"/>
    </location>
</feature>
<keyword evidence="11" id="KW-0472">Membrane</keyword>
<dbReference type="GO" id="GO:0004674">
    <property type="term" value="F:protein serine/threonine kinase activity"/>
    <property type="evidence" value="ECO:0007669"/>
    <property type="project" value="UniProtKB-KW"/>
</dbReference>
<dbReference type="Gene3D" id="3.30.10.20">
    <property type="match status" value="3"/>
</dbReference>
<dbReference type="PANTHER" id="PTHR43289">
    <property type="entry name" value="MITOGEN-ACTIVATED PROTEIN KINASE KINASE KINASE 20-RELATED"/>
    <property type="match status" value="1"/>
</dbReference>